<sequence length="89" mass="9508">MLTIGLGNTTTLIVAVSPLQLPSINLELTVYSIVSFSPEIEFVKVPLTTVPVPFTAPELFVSTDQSNSTLLRLLANVIGISKNSLLHTA</sequence>
<evidence type="ECO:0000313" key="1">
    <source>
        <dbReference type="EMBL" id="WMN11345.1"/>
    </source>
</evidence>
<dbReference type="Proteomes" id="UP001230496">
    <property type="component" value="Chromosome"/>
</dbReference>
<dbReference type="EMBL" id="CP129971">
    <property type="protein sequence ID" value="WMN11345.1"/>
    <property type="molecule type" value="Genomic_DNA"/>
</dbReference>
<keyword evidence="2" id="KW-1185">Reference proteome</keyword>
<reference evidence="1 2" key="1">
    <citation type="submission" date="2023-08" db="EMBL/GenBank/DDBJ databases">
        <title>Comparative genomics and taxonomic characterization of three novel marine species of genus Marivirga.</title>
        <authorList>
            <person name="Muhammad N."/>
            <person name="Kim S.-G."/>
        </authorList>
    </citation>
    <scope>NUCLEOTIDE SEQUENCE [LARGE SCALE GENOMIC DNA]</scope>
    <source>
        <strain evidence="1 2">BDSF4-3</strain>
    </source>
</reference>
<gene>
    <name evidence="1" type="ORF">QYS49_38050</name>
</gene>
<organism evidence="1 2">
    <name type="scientific">Marivirga salinarum</name>
    <dbReference type="NCBI Taxonomy" id="3059078"/>
    <lineage>
        <taxon>Bacteria</taxon>
        <taxon>Pseudomonadati</taxon>
        <taxon>Bacteroidota</taxon>
        <taxon>Cytophagia</taxon>
        <taxon>Cytophagales</taxon>
        <taxon>Marivirgaceae</taxon>
        <taxon>Marivirga</taxon>
    </lineage>
</organism>
<dbReference type="KEGG" id="msaa:QYS49_38050"/>
<proteinExistence type="predicted"/>
<name>A0AA51NAG7_9BACT</name>
<dbReference type="RefSeq" id="WP_308348403.1">
    <property type="nucleotide sequence ID" value="NZ_CP129971.1"/>
</dbReference>
<evidence type="ECO:0000313" key="2">
    <source>
        <dbReference type="Proteomes" id="UP001230496"/>
    </source>
</evidence>
<dbReference type="AlphaFoldDB" id="A0AA51NAG7"/>
<accession>A0AA51NAG7</accession>
<protein>
    <submittedName>
        <fullName evidence="1">Uncharacterized protein</fullName>
    </submittedName>
</protein>